<evidence type="ECO:0000256" key="2">
    <source>
        <dbReference type="ARBA" id="ARBA00023015"/>
    </source>
</evidence>
<evidence type="ECO:0000256" key="1">
    <source>
        <dbReference type="ARBA" id="ARBA00009437"/>
    </source>
</evidence>
<name>A0A370FEW6_9BURK</name>
<evidence type="ECO:0000313" key="6">
    <source>
        <dbReference type="EMBL" id="RDI24379.1"/>
    </source>
</evidence>
<dbReference type="Pfam" id="PF03466">
    <property type="entry name" value="LysR_substrate"/>
    <property type="match status" value="1"/>
</dbReference>
<dbReference type="CDD" id="cd08422">
    <property type="entry name" value="PBP2_CrgA_like"/>
    <property type="match status" value="1"/>
</dbReference>
<keyword evidence="3 6" id="KW-0238">DNA-binding</keyword>
<dbReference type="InterPro" id="IPR005119">
    <property type="entry name" value="LysR_subst-bd"/>
</dbReference>
<dbReference type="GO" id="GO:0003700">
    <property type="term" value="F:DNA-binding transcription factor activity"/>
    <property type="evidence" value="ECO:0007669"/>
    <property type="project" value="InterPro"/>
</dbReference>
<evidence type="ECO:0000313" key="7">
    <source>
        <dbReference type="Proteomes" id="UP000255265"/>
    </source>
</evidence>
<protein>
    <submittedName>
        <fullName evidence="6">DNA-binding transcriptional LysR family regulator</fullName>
    </submittedName>
</protein>
<dbReference type="GO" id="GO:0003677">
    <property type="term" value="F:DNA binding"/>
    <property type="evidence" value="ECO:0007669"/>
    <property type="project" value="UniProtKB-KW"/>
</dbReference>
<dbReference type="AlphaFoldDB" id="A0A370FEW6"/>
<keyword evidence="4" id="KW-0804">Transcription</keyword>
<dbReference type="FunFam" id="1.10.10.10:FF:000001">
    <property type="entry name" value="LysR family transcriptional regulator"/>
    <property type="match status" value="1"/>
</dbReference>
<comment type="similarity">
    <text evidence="1">Belongs to the LysR transcriptional regulatory family.</text>
</comment>
<dbReference type="Pfam" id="PF00126">
    <property type="entry name" value="HTH_1"/>
    <property type="match status" value="1"/>
</dbReference>
<keyword evidence="2" id="KW-0805">Transcription regulation</keyword>
<evidence type="ECO:0000256" key="4">
    <source>
        <dbReference type="ARBA" id="ARBA00023163"/>
    </source>
</evidence>
<sequence length="334" mass="36871">METDRDSFLSGYKYSIREEFLSELERIVDRLTCMSVFRKVVERHSFSEAAEELGMSAGSVSKYVAALETHIGTPLLARTTRRISLTEAGTGYYAKCVRILDDIEEAEKSTGQLHPSPRGLLRVRAPVSLGSAHLGRSIADFLARFPEVKLELTLNDFFIDPSEQGVDVAIAIGSNDREPMRGARPIGRMARAVVAAPAYLDRHGAPASVAELKRHNCLIYNRGQSPDEWRLHGPGGERTVRVAGDCRCNNSQVLRESLLEGAGIGLLPTFLVADDIAAGTLRMVLPGWAPESRTLYAVFPQPRQPSIKVREFVDFLAHSFAVDAQWRLGFSSDE</sequence>
<dbReference type="InterPro" id="IPR058163">
    <property type="entry name" value="LysR-type_TF_proteobact-type"/>
</dbReference>
<dbReference type="Gene3D" id="1.10.10.10">
    <property type="entry name" value="Winged helix-like DNA-binding domain superfamily/Winged helix DNA-binding domain"/>
    <property type="match status" value="1"/>
</dbReference>
<keyword evidence="7" id="KW-1185">Reference proteome</keyword>
<gene>
    <name evidence="6" type="ORF">DFR41_105294</name>
</gene>
<dbReference type="InterPro" id="IPR000847">
    <property type="entry name" value="LysR_HTH_N"/>
</dbReference>
<dbReference type="SUPFAM" id="SSF46785">
    <property type="entry name" value="Winged helix' DNA-binding domain"/>
    <property type="match status" value="1"/>
</dbReference>
<dbReference type="Proteomes" id="UP000255265">
    <property type="component" value="Unassembled WGS sequence"/>
</dbReference>
<dbReference type="PANTHER" id="PTHR30537:SF5">
    <property type="entry name" value="HTH-TYPE TRANSCRIPTIONAL ACTIVATOR TTDR-RELATED"/>
    <property type="match status" value="1"/>
</dbReference>
<dbReference type="InterPro" id="IPR036390">
    <property type="entry name" value="WH_DNA-bd_sf"/>
</dbReference>
<dbReference type="EMBL" id="QQAV01000005">
    <property type="protein sequence ID" value="RDI24379.1"/>
    <property type="molecule type" value="Genomic_DNA"/>
</dbReference>
<dbReference type="Gene3D" id="3.40.190.290">
    <property type="match status" value="1"/>
</dbReference>
<dbReference type="InterPro" id="IPR036388">
    <property type="entry name" value="WH-like_DNA-bd_sf"/>
</dbReference>
<comment type="caution">
    <text evidence="6">The sequence shown here is derived from an EMBL/GenBank/DDBJ whole genome shotgun (WGS) entry which is preliminary data.</text>
</comment>
<dbReference type="PANTHER" id="PTHR30537">
    <property type="entry name" value="HTH-TYPE TRANSCRIPTIONAL REGULATOR"/>
    <property type="match status" value="1"/>
</dbReference>
<feature type="domain" description="HTH lysR-type" evidence="5">
    <location>
        <begin position="29"/>
        <end position="86"/>
    </location>
</feature>
<dbReference type="PROSITE" id="PS50931">
    <property type="entry name" value="HTH_LYSR"/>
    <property type="match status" value="1"/>
</dbReference>
<reference evidence="6 7" key="1">
    <citation type="submission" date="2018-07" db="EMBL/GenBank/DDBJ databases">
        <title>Genomic Encyclopedia of Type Strains, Phase IV (KMG-IV): sequencing the most valuable type-strain genomes for metagenomic binning, comparative biology and taxonomic classification.</title>
        <authorList>
            <person name="Goeker M."/>
        </authorList>
    </citation>
    <scope>NUCLEOTIDE SEQUENCE [LARGE SCALE GENOMIC DNA]</scope>
    <source>
        <strain evidence="6 7">DSM 21352</strain>
    </source>
</reference>
<dbReference type="SUPFAM" id="SSF53850">
    <property type="entry name" value="Periplasmic binding protein-like II"/>
    <property type="match status" value="1"/>
</dbReference>
<proteinExistence type="inferred from homology"/>
<organism evidence="6 7">
    <name type="scientific">Pseudacidovorax intermedius</name>
    <dbReference type="NCBI Taxonomy" id="433924"/>
    <lineage>
        <taxon>Bacteria</taxon>
        <taxon>Pseudomonadati</taxon>
        <taxon>Pseudomonadota</taxon>
        <taxon>Betaproteobacteria</taxon>
        <taxon>Burkholderiales</taxon>
        <taxon>Comamonadaceae</taxon>
        <taxon>Pseudacidovorax</taxon>
    </lineage>
</organism>
<evidence type="ECO:0000256" key="3">
    <source>
        <dbReference type="ARBA" id="ARBA00023125"/>
    </source>
</evidence>
<evidence type="ECO:0000259" key="5">
    <source>
        <dbReference type="PROSITE" id="PS50931"/>
    </source>
</evidence>
<accession>A0A370FEW6</accession>